<feature type="transmembrane region" description="Helical" evidence="2">
    <location>
        <begin position="547"/>
        <end position="568"/>
    </location>
</feature>
<evidence type="ECO:0000313" key="4">
    <source>
        <dbReference type="Proteomes" id="UP000566819"/>
    </source>
</evidence>
<accession>A0A8H4W0X5</accession>
<comment type="caution">
    <text evidence="3">The sequence shown here is derived from an EMBL/GenBank/DDBJ whole genome shotgun (WGS) entry which is preliminary data.</text>
</comment>
<keyword evidence="2" id="KW-1133">Transmembrane helix</keyword>
<evidence type="ECO:0000256" key="1">
    <source>
        <dbReference type="SAM" id="MobiDB-lite"/>
    </source>
</evidence>
<protein>
    <submittedName>
        <fullName evidence="3">Uncharacterized protein</fullName>
    </submittedName>
</protein>
<reference evidence="3 4" key="1">
    <citation type="submission" date="2020-03" db="EMBL/GenBank/DDBJ databases">
        <title>Draft Genome Sequence of Cudoniella acicularis.</title>
        <authorList>
            <person name="Buettner E."/>
            <person name="Kellner H."/>
        </authorList>
    </citation>
    <scope>NUCLEOTIDE SEQUENCE [LARGE SCALE GENOMIC DNA]</scope>
    <source>
        <strain evidence="3 4">DSM 108380</strain>
    </source>
</reference>
<keyword evidence="2" id="KW-0472">Membrane</keyword>
<evidence type="ECO:0000256" key="2">
    <source>
        <dbReference type="SAM" id="Phobius"/>
    </source>
</evidence>
<evidence type="ECO:0000313" key="3">
    <source>
        <dbReference type="EMBL" id="KAF4629532.1"/>
    </source>
</evidence>
<feature type="transmembrane region" description="Helical" evidence="2">
    <location>
        <begin position="580"/>
        <end position="607"/>
    </location>
</feature>
<name>A0A8H4W0X5_9HELO</name>
<organism evidence="3 4">
    <name type="scientific">Cudoniella acicularis</name>
    <dbReference type="NCBI Taxonomy" id="354080"/>
    <lineage>
        <taxon>Eukaryota</taxon>
        <taxon>Fungi</taxon>
        <taxon>Dikarya</taxon>
        <taxon>Ascomycota</taxon>
        <taxon>Pezizomycotina</taxon>
        <taxon>Leotiomycetes</taxon>
        <taxon>Helotiales</taxon>
        <taxon>Tricladiaceae</taxon>
        <taxon>Cudoniella</taxon>
    </lineage>
</organism>
<dbReference type="OrthoDB" id="10071171at2759"/>
<proteinExistence type="predicted"/>
<feature type="region of interest" description="Disordered" evidence="1">
    <location>
        <begin position="160"/>
        <end position="194"/>
    </location>
</feature>
<feature type="compositionally biased region" description="Polar residues" evidence="1">
    <location>
        <begin position="162"/>
        <end position="178"/>
    </location>
</feature>
<dbReference type="EMBL" id="JAAMPI010000664">
    <property type="protein sequence ID" value="KAF4629532.1"/>
    <property type="molecule type" value="Genomic_DNA"/>
</dbReference>
<dbReference type="Proteomes" id="UP000566819">
    <property type="component" value="Unassembled WGS sequence"/>
</dbReference>
<gene>
    <name evidence="3" type="ORF">G7Y89_g8613</name>
</gene>
<sequence length="617" mass="70706">MYLTRTKDGRGGSESVYSRRPFLNLITCEWNPQFATRGQINYDTENKPWIESRAELGAEDDGETHAEPGENENDIRAFMHGPDESDVCLPRVDRMGAFCFGASLESLQAEKLEGKVRDPYVAWLDERSFATGEKKGRPRTYRGPLTARDLYRELKKPRFRCRSSTEATGDSSSPSPSAKENENENENGCLPEDHEPDAERRLIFITDLDRWSTYALIGTASYHQLPALRDALYKHVAFESFIGVAPPSKGLPMFQLSFHLPYYVWRSSQKACEDHRRDANAGPLRQFRDVSFLNSQSSESSSFLYEAQISCVVSGSDEWRWIGYCFVDTYFDSNEEARESVVSYHEDSEEDDGLPADPFTYGVGDRNYPIRKPREYFLNVFGIRIKQISREWQQVVAKFEQSIREHIEIHNHSRHLSLERSSKTKDGDEQVQKSHDWVVLTRENSSLLSQKLSETVDACESFCLQDAYYFRRRSASAGRDQLLDSLPAIQMTFEELRLLQKKLEFLVARCDDFAQVVHGYKQLEHQLMLKNKQLDHRQHRISEDSRSLSVIMMLYISPIALTAGIFSMNKDVIPFIPTNFGSFVGMVVIFGALGGIIHSVQINFGVASDSTYRKHEK</sequence>
<dbReference type="AlphaFoldDB" id="A0A8H4W0X5"/>
<keyword evidence="4" id="KW-1185">Reference proteome</keyword>
<keyword evidence="2" id="KW-0812">Transmembrane</keyword>